<dbReference type="PROSITE" id="PS00941">
    <property type="entry name" value="CARBOXYLESTERASE_B_2"/>
    <property type="match status" value="1"/>
</dbReference>
<evidence type="ECO:0000256" key="6">
    <source>
        <dbReference type="ARBA" id="ARBA00023180"/>
    </source>
</evidence>
<sequence length="588" mass="65566">MVWGFVRLCFFTLIVKAEFIELNTEEGKILGQTFLTEELQNTYYAFQGIPYAEKPHRFQEPVQKMPWNNTLNCTYDRDECVQGLNPITGSEDCLYLSVYSRNSTLSNFLAGIQFGVVEEIPHAAAFYTGRADELFASGNFQQVPILAGFTSNELAGVADPNNAGAQHGEDVGYLFRTYNRNTSNEDKIIRKRMVLMWSNFCKFGKPIPSPESDLDNVNWLPASSSSPPFLMNIDLQMGQTANPYQSHLNFYDTQIFSTTSVTGSEDCLYLSVFSPNLTGNAPVLFWIHGGAFIAGSISFDSSKPDHFINQNVVVVTAQYRLGIFGFMSTGDLVCPGNLGLKDQVMALDWTRRNIQHFGGNPNDITIGGLSAGAGSVGYHLLSPKSKAVTEAALANLDLKPWNLVPASINLSDYKRALASAKIKAKFFNISLPMSTQVPQAIQFFNVDLFGKATDRLVRNVGPYVNCYYYSFNYQGTLGGVTMRCSDGAQHGEDLPYLFITNNITPTYNDLIIVQRMTTMWSNFIKRGDPTPDPVSDLLPVKWLPSSVSDPPLLMKIDLDMGYIAQPYLNYYSFYRNQIFSLGPYSTTY</sequence>
<comment type="similarity">
    <text evidence="2">Belongs to the 'GDXG' lipolytic enzyme family.</text>
</comment>
<dbReference type="Proteomes" id="UP001153709">
    <property type="component" value="Chromosome 8"/>
</dbReference>
<evidence type="ECO:0000256" key="3">
    <source>
        <dbReference type="ARBA" id="ARBA00022487"/>
    </source>
</evidence>
<keyword evidence="10" id="KW-1185">Reference proteome</keyword>
<evidence type="ECO:0000256" key="2">
    <source>
        <dbReference type="ARBA" id="ARBA00010515"/>
    </source>
</evidence>
<keyword evidence="4 7" id="KW-0378">Hydrolase</keyword>
<dbReference type="InterPro" id="IPR019819">
    <property type="entry name" value="Carboxylesterase_B_CS"/>
</dbReference>
<evidence type="ECO:0000313" key="10">
    <source>
        <dbReference type="Proteomes" id="UP001153709"/>
    </source>
</evidence>
<evidence type="ECO:0000256" key="1">
    <source>
        <dbReference type="ARBA" id="ARBA00005964"/>
    </source>
</evidence>
<evidence type="ECO:0000259" key="8">
    <source>
        <dbReference type="Pfam" id="PF00135"/>
    </source>
</evidence>
<dbReference type="Gene3D" id="3.40.50.1820">
    <property type="entry name" value="alpha/beta hydrolase"/>
    <property type="match status" value="4"/>
</dbReference>
<dbReference type="PANTHER" id="PTHR43142:SF1">
    <property type="entry name" value="CARBOXYLIC ESTER HYDROLASE"/>
    <property type="match status" value="1"/>
</dbReference>
<protein>
    <recommendedName>
        <fullName evidence="7">Carboxylic ester hydrolase</fullName>
        <ecNumber evidence="7">3.1.1.-</ecNumber>
    </recommendedName>
</protein>
<reference evidence="9" key="1">
    <citation type="submission" date="2022-01" db="EMBL/GenBank/DDBJ databases">
        <authorList>
            <person name="King R."/>
        </authorList>
    </citation>
    <scope>NUCLEOTIDE SEQUENCE</scope>
</reference>
<evidence type="ECO:0000313" key="9">
    <source>
        <dbReference type="EMBL" id="CAG9838782.1"/>
    </source>
</evidence>
<dbReference type="OrthoDB" id="19653at2759"/>
<keyword evidence="7" id="KW-0732">Signal</keyword>
<evidence type="ECO:0000256" key="4">
    <source>
        <dbReference type="ARBA" id="ARBA00022801"/>
    </source>
</evidence>
<keyword evidence="5" id="KW-1015">Disulfide bond</keyword>
<dbReference type="EMBL" id="OU898283">
    <property type="protein sequence ID" value="CAG9838782.1"/>
    <property type="molecule type" value="Genomic_DNA"/>
</dbReference>
<name>A0A9N9TCJ2_DIABA</name>
<dbReference type="PROSITE" id="PS01173">
    <property type="entry name" value="LIPASE_GDXG_HIS"/>
    <property type="match status" value="1"/>
</dbReference>
<dbReference type="Pfam" id="PF00135">
    <property type="entry name" value="COesterase"/>
    <property type="match status" value="4"/>
</dbReference>
<dbReference type="InterPro" id="IPR029058">
    <property type="entry name" value="AB_hydrolase_fold"/>
</dbReference>
<dbReference type="PANTHER" id="PTHR43142">
    <property type="entry name" value="CARBOXYLIC ESTER HYDROLASE"/>
    <property type="match status" value="1"/>
</dbReference>
<evidence type="ECO:0000256" key="5">
    <source>
        <dbReference type="ARBA" id="ARBA00023157"/>
    </source>
</evidence>
<accession>A0A9N9TCJ2</accession>
<feature type="signal peptide" evidence="7">
    <location>
        <begin position="1"/>
        <end position="17"/>
    </location>
</feature>
<dbReference type="SUPFAM" id="SSF53474">
    <property type="entry name" value="alpha/beta-Hydrolases"/>
    <property type="match status" value="3"/>
</dbReference>
<proteinExistence type="inferred from homology"/>
<feature type="domain" description="Carboxylesterase type B" evidence="8">
    <location>
        <begin position="420"/>
        <end position="561"/>
    </location>
</feature>
<feature type="domain" description="Carboxylesterase type B" evidence="8">
    <location>
        <begin position="159"/>
        <end position="250"/>
    </location>
</feature>
<organism evidence="9 10">
    <name type="scientific">Diabrotica balteata</name>
    <name type="common">Banded cucumber beetle</name>
    <dbReference type="NCBI Taxonomy" id="107213"/>
    <lineage>
        <taxon>Eukaryota</taxon>
        <taxon>Metazoa</taxon>
        <taxon>Ecdysozoa</taxon>
        <taxon>Arthropoda</taxon>
        <taxon>Hexapoda</taxon>
        <taxon>Insecta</taxon>
        <taxon>Pterygota</taxon>
        <taxon>Neoptera</taxon>
        <taxon>Endopterygota</taxon>
        <taxon>Coleoptera</taxon>
        <taxon>Polyphaga</taxon>
        <taxon>Cucujiformia</taxon>
        <taxon>Chrysomeloidea</taxon>
        <taxon>Chrysomelidae</taxon>
        <taxon>Galerucinae</taxon>
        <taxon>Diabroticina</taxon>
        <taxon>Diabroticites</taxon>
        <taxon>Diabrotica</taxon>
    </lineage>
</organism>
<gene>
    <name evidence="9" type="ORF">DIABBA_LOCUS11618</name>
</gene>
<dbReference type="InterPro" id="IPR019826">
    <property type="entry name" value="Carboxylesterase_B_AS"/>
</dbReference>
<dbReference type="EC" id="3.1.1.-" evidence="7"/>
<feature type="chain" id="PRO_5040547375" description="Carboxylic ester hydrolase" evidence="7">
    <location>
        <begin position="18"/>
        <end position="588"/>
    </location>
</feature>
<evidence type="ECO:0000256" key="7">
    <source>
        <dbReference type="RuleBase" id="RU361235"/>
    </source>
</evidence>
<dbReference type="AlphaFoldDB" id="A0A9N9TCJ2"/>
<comment type="similarity">
    <text evidence="1 7">Belongs to the type-B carboxylesterase/lipase family.</text>
</comment>
<feature type="domain" description="Carboxylesterase type B" evidence="8">
    <location>
        <begin position="22"/>
        <end position="100"/>
    </location>
</feature>
<keyword evidence="6" id="KW-0325">Glycoprotein</keyword>
<dbReference type="PROSITE" id="PS00122">
    <property type="entry name" value="CARBOXYLESTERASE_B_1"/>
    <property type="match status" value="1"/>
</dbReference>
<keyword evidence="3" id="KW-0719">Serine esterase</keyword>
<dbReference type="GO" id="GO:0052689">
    <property type="term" value="F:carboxylic ester hydrolase activity"/>
    <property type="evidence" value="ECO:0007669"/>
    <property type="project" value="UniProtKB-KW"/>
</dbReference>
<dbReference type="InterPro" id="IPR002018">
    <property type="entry name" value="CarbesteraseB"/>
</dbReference>
<feature type="domain" description="Carboxylesterase type B" evidence="8">
    <location>
        <begin position="260"/>
        <end position="390"/>
    </location>
</feature>
<dbReference type="InterPro" id="IPR002168">
    <property type="entry name" value="Lipase_GDXG_HIS_AS"/>
</dbReference>